<dbReference type="InterPro" id="IPR003102">
    <property type="entry name" value="CREB1-like_pKID"/>
</dbReference>
<accession>A0A1I7T393</accession>
<evidence type="ECO:0000313" key="3">
    <source>
        <dbReference type="WBParaSite" id="Csp11.Scaffold488.g2002.t1"/>
    </source>
</evidence>
<name>A0A1I7T393_9PELO</name>
<dbReference type="STRING" id="1561998.A0A1I7T393"/>
<dbReference type="Pfam" id="PF02173">
    <property type="entry name" value="pKID"/>
    <property type="match status" value="1"/>
</dbReference>
<dbReference type="WBParaSite" id="Csp11.Scaffold488.g2002.t1">
    <property type="protein sequence ID" value="Csp11.Scaffold488.g2002.t1"/>
    <property type="gene ID" value="Csp11.Scaffold488.g2002"/>
</dbReference>
<dbReference type="Proteomes" id="UP000095282">
    <property type="component" value="Unplaced"/>
</dbReference>
<dbReference type="AlphaFoldDB" id="A0A1I7T393"/>
<dbReference type="PROSITE" id="PS50953">
    <property type="entry name" value="KID"/>
    <property type="match status" value="1"/>
</dbReference>
<evidence type="ECO:0000313" key="2">
    <source>
        <dbReference type="Proteomes" id="UP000095282"/>
    </source>
</evidence>
<keyword evidence="2" id="KW-1185">Reference proteome</keyword>
<evidence type="ECO:0000259" key="1">
    <source>
        <dbReference type="PROSITE" id="PS50953"/>
    </source>
</evidence>
<dbReference type="GO" id="GO:0006355">
    <property type="term" value="P:regulation of DNA-templated transcription"/>
    <property type="evidence" value="ECO:0007669"/>
    <property type="project" value="InterPro"/>
</dbReference>
<feature type="domain" description="KID" evidence="1">
    <location>
        <begin position="18"/>
        <end position="68"/>
    </location>
</feature>
<protein>
    <submittedName>
        <fullName evidence="3">KID domain-containing protein</fullName>
    </submittedName>
</protein>
<organism evidence="2 3">
    <name type="scientific">Caenorhabditis tropicalis</name>
    <dbReference type="NCBI Taxonomy" id="1561998"/>
    <lineage>
        <taxon>Eukaryota</taxon>
        <taxon>Metazoa</taxon>
        <taxon>Ecdysozoa</taxon>
        <taxon>Nematoda</taxon>
        <taxon>Chromadorea</taxon>
        <taxon>Rhabditida</taxon>
        <taxon>Rhabditina</taxon>
        <taxon>Rhabditomorpha</taxon>
        <taxon>Rhabditoidea</taxon>
        <taxon>Rhabditidae</taxon>
        <taxon>Peloderinae</taxon>
        <taxon>Caenorhabditis</taxon>
    </lineage>
</organism>
<sequence>MATMTSSPVAGSPLMMLLFKVPTSNTALQEGGDSEDEARRRREQLNRRPSYRLVPFFFSSLFYKECRS</sequence>
<proteinExistence type="predicted"/>
<reference evidence="3" key="1">
    <citation type="submission" date="2016-11" db="UniProtKB">
        <authorList>
            <consortium name="WormBaseParasite"/>
        </authorList>
    </citation>
    <scope>IDENTIFICATION</scope>
</reference>